<gene>
    <name evidence="7" type="ORF">G7070_08940</name>
</gene>
<accession>A0A6G7Y6C7</accession>
<evidence type="ECO:0000256" key="1">
    <source>
        <dbReference type="ARBA" id="ARBA00004651"/>
    </source>
</evidence>
<dbReference type="GO" id="GO:0005886">
    <property type="term" value="C:plasma membrane"/>
    <property type="evidence" value="ECO:0007669"/>
    <property type="project" value="UniProtKB-SubCell"/>
</dbReference>
<keyword evidence="4 6" id="KW-1133">Transmembrane helix</keyword>
<dbReference type="PANTHER" id="PTHR23513:SF11">
    <property type="entry name" value="STAPHYLOFERRIN A TRANSPORTER"/>
    <property type="match status" value="1"/>
</dbReference>
<dbReference type="AlphaFoldDB" id="A0A6G7Y6C7"/>
<reference evidence="7 8" key="1">
    <citation type="submission" date="2020-03" db="EMBL/GenBank/DDBJ databases">
        <title>Propioniciclava sp. nov., isolated from Hydrophilus acuminatus.</title>
        <authorList>
            <person name="Hyun D.-W."/>
            <person name="Bae J.-W."/>
        </authorList>
    </citation>
    <scope>NUCLEOTIDE SEQUENCE [LARGE SCALE GENOMIC DNA]</scope>
    <source>
        <strain evidence="7 8">HDW11</strain>
    </source>
</reference>
<dbReference type="Gene3D" id="1.20.1250.20">
    <property type="entry name" value="MFS general substrate transporter like domains"/>
    <property type="match status" value="1"/>
</dbReference>
<evidence type="ECO:0000256" key="5">
    <source>
        <dbReference type="ARBA" id="ARBA00023136"/>
    </source>
</evidence>
<evidence type="ECO:0000256" key="3">
    <source>
        <dbReference type="ARBA" id="ARBA00022692"/>
    </source>
</evidence>
<proteinExistence type="predicted"/>
<keyword evidence="8" id="KW-1185">Reference proteome</keyword>
<dbReference type="EMBL" id="CP049865">
    <property type="protein sequence ID" value="QIK72372.1"/>
    <property type="molecule type" value="Genomic_DNA"/>
</dbReference>
<feature type="transmembrane region" description="Helical" evidence="6">
    <location>
        <begin position="397"/>
        <end position="417"/>
    </location>
</feature>
<dbReference type="InterPro" id="IPR036259">
    <property type="entry name" value="MFS_trans_sf"/>
</dbReference>
<dbReference type="Proteomes" id="UP000501058">
    <property type="component" value="Chromosome"/>
</dbReference>
<dbReference type="KEGG" id="prv:G7070_08940"/>
<dbReference type="GO" id="GO:0022857">
    <property type="term" value="F:transmembrane transporter activity"/>
    <property type="evidence" value="ECO:0007669"/>
    <property type="project" value="InterPro"/>
</dbReference>
<feature type="transmembrane region" description="Helical" evidence="6">
    <location>
        <begin position="51"/>
        <end position="72"/>
    </location>
</feature>
<feature type="transmembrane region" description="Helical" evidence="6">
    <location>
        <begin position="21"/>
        <end position="45"/>
    </location>
</feature>
<dbReference type="InterPro" id="IPR011701">
    <property type="entry name" value="MFS"/>
</dbReference>
<dbReference type="PANTHER" id="PTHR23513">
    <property type="entry name" value="INTEGRAL MEMBRANE EFFLUX PROTEIN-RELATED"/>
    <property type="match status" value="1"/>
</dbReference>
<dbReference type="RefSeq" id="WP_166233446.1">
    <property type="nucleotide sequence ID" value="NZ_CP049865.1"/>
</dbReference>
<protein>
    <submittedName>
        <fullName evidence="7">MFS transporter</fullName>
    </submittedName>
</protein>
<feature type="transmembrane region" description="Helical" evidence="6">
    <location>
        <begin position="335"/>
        <end position="354"/>
    </location>
</feature>
<comment type="subcellular location">
    <subcellularLocation>
        <location evidence="1">Cell membrane</location>
        <topology evidence="1">Multi-pass membrane protein</topology>
    </subcellularLocation>
</comment>
<keyword evidence="5 6" id="KW-0472">Membrane</keyword>
<feature type="transmembrane region" description="Helical" evidence="6">
    <location>
        <begin position="245"/>
        <end position="269"/>
    </location>
</feature>
<feature type="transmembrane region" description="Helical" evidence="6">
    <location>
        <begin position="375"/>
        <end position="391"/>
    </location>
</feature>
<feature type="transmembrane region" description="Helical" evidence="6">
    <location>
        <begin position="311"/>
        <end position="329"/>
    </location>
</feature>
<dbReference type="SUPFAM" id="SSF103473">
    <property type="entry name" value="MFS general substrate transporter"/>
    <property type="match status" value="1"/>
</dbReference>
<keyword evidence="2" id="KW-1003">Cell membrane</keyword>
<feature type="transmembrane region" description="Helical" evidence="6">
    <location>
        <begin position="166"/>
        <end position="195"/>
    </location>
</feature>
<organism evidence="7 8">
    <name type="scientific">Propioniciclava coleopterorum</name>
    <dbReference type="NCBI Taxonomy" id="2714937"/>
    <lineage>
        <taxon>Bacteria</taxon>
        <taxon>Bacillati</taxon>
        <taxon>Actinomycetota</taxon>
        <taxon>Actinomycetes</taxon>
        <taxon>Propionibacteriales</taxon>
        <taxon>Propionibacteriaceae</taxon>
        <taxon>Propioniciclava</taxon>
    </lineage>
</organism>
<evidence type="ECO:0000256" key="4">
    <source>
        <dbReference type="ARBA" id="ARBA00022989"/>
    </source>
</evidence>
<keyword evidence="3 6" id="KW-0812">Transmembrane</keyword>
<evidence type="ECO:0000313" key="8">
    <source>
        <dbReference type="Proteomes" id="UP000501058"/>
    </source>
</evidence>
<feature type="transmembrane region" description="Helical" evidence="6">
    <location>
        <begin position="281"/>
        <end position="299"/>
    </location>
</feature>
<sequence length="431" mass="43689">MTRTDADPAGRVLGRRFGVHLSAVGLANLADGVVQTAVPLLAITLTRSPALIGALTAAVWLPWLLAGPLAGVYVDRWDRRRTMLVALGVRAGLLAAVAALAGAGRLSIGMLVGLALGYGATEVFTDLAAQAQVPNLAGRDPGRLRAANARLAAVEALTNSFAGPPIAGFLVAASAAWALGAPAAIVAVAVVTLAVGLRGRFVAARGATQDEIKGTAAGADALPTVRAELVEGATTLWRHPVLRPLLLAASAWNFASTAFMAVIVLWLVGPGSAGGFRPQQFSLALVAMPVGALAGSVVAETVLRRVPEIPVMVACWGINAAVTVVPLLSPTLPGAIVWLLVAGFAGTIGNVVTTSLRPRLIPDRQLGKVSGASRALGYGAMPLGALVGGQVGEWFGIPVVLVGVAVVFALATLAVGVRVRQSLVDALLPAS</sequence>
<evidence type="ECO:0000256" key="2">
    <source>
        <dbReference type="ARBA" id="ARBA00022475"/>
    </source>
</evidence>
<evidence type="ECO:0000313" key="7">
    <source>
        <dbReference type="EMBL" id="QIK72372.1"/>
    </source>
</evidence>
<dbReference type="Pfam" id="PF07690">
    <property type="entry name" value="MFS_1"/>
    <property type="match status" value="1"/>
</dbReference>
<name>A0A6G7Y6C7_9ACTN</name>
<feature type="transmembrane region" description="Helical" evidence="6">
    <location>
        <begin position="84"/>
        <end position="104"/>
    </location>
</feature>
<dbReference type="CDD" id="cd06173">
    <property type="entry name" value="MFS_MefA_like"/>
    <property type="match status" value="1"/>
</dbReference>
<evidence type="ECO:0000256" key="6">
    <source>
        <dbReference type="SAM" id="Phobius"/>
    </source>
</evidence>